<evidence type="ECO:0000313" key="1">
    <source>
        <dbReference type="EMBL" id="ARU04758.1"/>
    </source>
</evidence>
<evidence type="ECO:0000313" key="2">
    <source>
        <dbReference type="Proteomes" id="UP000196138"/>
    </source>
</evidence>
<dbReference type="KEGG" id="cser:CCO03_08770"/>
<dbReference type="OrthoDB" id="6169380at2"/>
<sequence>MEDLLQRVRPGQTGKLIALGRDTISPPPDKRKFSYFGFAPEQITTIHVEPYPDNVLAYRLFLSIQNQWIYGGMGSPMALNYEVAYRWMDAEGIDKAKQNDLLAELQLIESGAISAMREKQERRGK</sequence>
<evidence type="ECO:0008006" key="3">
    <source>
        <dbReference type="Google" id="ProtNLM"/>
    </source>
</evidence>
<keyword evidence="2" id="KW-1185">Reference proteome</keyword>
<dbReference type="AlphaFoldDB" id="A0A1Y0EMX0"/>
<gene>
    <name evidence="1" type="ORF">CCO03_08770</name>
</gene>
<accession>A0A1Y0EMX0</accession>
<protein>
    <recommendedName>
        <fullName evidence="3">DUF1799 domain-containing protein</fullName>
    </recommendedName>
</protein>
<reference evidence="1 2" key="1">
    <citation type="submission" date="2017-05" db="EMBL/GenBank/DDBJ databases">
        <authorList>
            <person name="Song R."/>
            <person name="Chenine A.L."/>
            <person name="Ruprecht R.M."/>
        </authorList>
    </citation>
    <scope>NUCLEOTIDE SEQUENCE [LARGE SCALE GENOMIC DNA]</scope>
    <source>
        <strain evidence="1 2">DSM 26136</strain>
    </source>
</reference>
<dbReference type="Proteomes" id="UP000196138">
    <property type="component" value="Chromosome"/>
</dbReference>
<organism evidence="1 2">
    <name type="scientific">Comamonas serinivorans</name>
    <dbReference type="NCBI Taxonomy" id="1082851"/>
    <lineage>
        <taxon>Bacteria</taxon>
        <taxon>Pseudomonadati</taxon>
        <taxon>Pseudomonadota</taxon>
        <taxon>Betaproteobacteria</taxon>
        <taxon>Burkholderiales</taxon>
        <taxon>Comamonadaceae</taxon>
        <taxon>Comamonas</taxon>
    </lineage>
</organism>
<dbReference type="EMBL" id="CP021455">
    <property type="protein sequence ID" value="ARU04758.1"/>
    <property type="molecule type" value="Genomic_DNA"/>
</dbReference>
<dbReference type="Pfam" id="PF08809">
    <property type="entry name" value="DUF1799"/>
    <property type="match status" value="1"/>
</dbReference>
<proteinExistence type="predicted"/>
<dbReference type="InterPro" id="IPR014915">
    <property type="entry name" value="Phage_TLS_TfmB"/>
</dbReference>
<name>A0A1Y0EMX0_9BURK</name>